<keyword evidence="2" id="KW-1185">Reference proteome</keyword>
<dbReference type="EMBL" id="QFLI01000013">
    <property type="protein sequence ID" value="PXX96019.1"/>
    <property type="molecule type" value="Genomic_DNA"/>
</dbReference>
<organism evidence="1 2">
    <name type="scientific">Marinifilum breve</name>
    <dbReference type="NCBI Taxonomy" id="2184082"/>
    <lineage>
        <taxon>Bacteria</taxon>
        <taxon>Pseudomonadati</taxon>
        <taxon>Bacteroidota</taxon>
        <taxon>Bacteroidia</taxon>
        <taxon>Marinilabiliales</taxon>
        <taxon>Marinifilaceae</taxon>
    </lineage>
</organism>
<reference evidence="1 2" key="1">
    <citation type="submission" date="2018-05" db="EMBL/GenBank/DDBJ databases">
        <title>Marinifilum breve JC075T sp. nov., a marine bacterium isolated from Yongle Blue Hole in the South China Sea.</title>
        <authorList>
            <person name="Fu T."/>
        </authorList>
    </citation>
    <scope>NUCLEOTIDE SEQUENCE [LARGE SCALE GENOMIC DNA]</scope>
    <source>
        <strain evidence="1 2">JC075</strain>
    </source>
</reference>
<name>A0A2V3ZR00_9BACT</name>
<accession>A0A2V3ZR00</accession>
<proteinExistence type="predicted"/>
<dbReference type="AlphaFoldDB" id="A0A2V3ZR00"/>
<comment type="caution">
    <text evidence="1">The sequence shown here is derived from an EMBL/GenBank/DDBJ whole genome shotgun (WGS) entry which is preliminary data.</text>
</comment>
<dbReference type="Proteomes" id="UP000248079">
    <property type="component" value="Unassembled WGS sequence"/>
</dbReference>
<evidence type="ECO:0000313" key="2">
    <source>
        <dbReference type="Proteomes" id="UP000248079"/>
    </source>
</evidence>
<gene>
    <name evidence="1" type="ORF">DF185_20895</name>
</gene>
<protein>
    <submittedName>
        <fullName evidence="1">Uncharacterized protein</fullName>
    </submittedName>
</protein>
<evidence type="ECO:0000313" key="1">
    <source>
        <dbReference type="EMBL" id="PXX96019.1"/>
    </source>
</evidence>
<sequence>MLFNFNESKLVKKRRSYQKKGKIAIENRNQMSKNTKKKYYGKRFLKFIWPQFRELVFKSLQT</sequence>